<reference evidence="3" key="1">
    <citation type="journal article" date="2019" name="Mol. Biol. Evol.">
        <title>Blast fungal genomes show frequent chromosomal changes, gene gains and losses, and effector gene turnover.</title>
        <authorList>
            <person name="Gomez Luciano L.B."/>
            <person name="Jason Tsai I."/>
            <person name="Chuma I."/>
            <person name="Tosa Y."/>
            <person name="Chen Y.H."/>
            <person name="Li J.Y."/>
            <person name="Li M.Y."/>
            <person name="Jade Lu M.Y."/>
            <person name="Nakayashiki H."/>
            <person name="Li W.H."/>
        </authorList>
    </citation>
    <scope>NUCLEOTIDE SEQUENCE</scope>
    <source>
        <strain evidence="3">NI907</strain>
    </source>
</reference>
<feature type="non-terminal residue" evidence="3">
    <location>
        <position position="1"/>
    </location>
</feature>
<dbReference type="Proteomes" id="UP000515153">
    <property type="component" value="Unplaced"/>
</dbReference>
<dbReference type="AlphaFoldDB" id="A0A6P8B914"/>
<evidence type="ECO:0000313" key="3">
    <source>
        <dbReference type="RefSeq" id="XP_030983653.1"/>
    </source>
</evidence>
<gene>
    <name evidence="3" type="ORF">PgNI_02727</name>
</gene>
<proteinExistence type="predicted"/>
<name>A0A6P8B914_PYRGI</name>
<evidence type="ECO:0000256" key="1">
    <source>
        <dbReference type="SAM" id="Phobius"/>
    </source>
</evidence>
<dbReference type="KEGG" id="pgri:PgNI_02727"/>
<keyword evidence="1" id="KW-0472">Membrane</keyword>
<keyword evidence="1" id="KW-0812">Transmembrane</keyword>
<keyword evidence="2" id="KW-1185">Reference proteome</keyword>
<sequence length="143" mass="16794">LIFLAIAFAIKVPVCLFLTYFGVRPFARYLSGFDEVADVTAIMWRTIDWCYIFYAMFTMLATILLTTRPKWYFLQSLISNTLYVLLWAIVCQITSLSANKAWTYYNLVFGKNLVFSFVDICVVDCIWIWTLMTGRIRLKVFRD</sequence>
<feature type="transmembrane region" description="Helical" evidence="1">
    <location>
        <begin position="43"/>
        <end position="65"/>
    </location>
</feature>
<feature type="transmembrane region" description="Helical" evidence="1">
    <location>
        <begin position="5"/>
        <end position="23"/>
    </location>
</feature>
<keyword evidence="1" id="KW-1133">Transmembrane helix</keyword>
<organism evidence="2 3">
    <name type="scientific">Pyricularia grisea</name>
    <name type="common">Crabgrass-specific blast fungus</name>
    <name type="synonym">Magnaporthe grisea</name>
    <dbReference type="NCBI Taxonomy" id="148305"/>
    <lineage>
        <taxon>Eukaryota</taxon>
        <taxon>Fungi</taxon>
        <taxon>Dikarya</taxon>
        <taxon>Ascomycota</taxon>
        <taxon>Pezizomycotina</taxon>
        <taxon>Sordariomycetes</taxon>
        <taxon>Sordariomycetidae</taxon>
        <taxon>Magnaporthales</taxon>
        <taxon>Pyriculariaceae</taxon>
        <taxon>Pyricularia</taxon>
    </lineage>
</organism>
<dbReference type="GeneID" id="41957696"/>
<dbReference type="RefSeq" id="XP_030983653.1">
    <property type="nucleotide sequence ID" value="XM_031122785.1"/>
</dbReference>
<accession>A0A6P8B914</accession>
<reference evidence="3" key="3">
    <citation type="submission" date="2025-08" db="UniProtKB">
        <authorList>
            <consortium name="RefSeq"/>
        </authorList>
    </citation>
    <scope>IDENTIFICATION</scope>
    <source>
        <strain evidence="3">NI907</strain>
    </source>
</reference>
<feature type="transmembrane region" description="Helical" evidence="1">
    <location>
        <begin position="113"/>
        <end position="132"/>
    </location>
</feature>
<protein>
    <submittedName>
        <fullName evidence="3">Uncharacterized protein</fullName>
    </submittedName>
</protein>
<evidence type="ECO:0000313" key="2">
    <source>
        <dbReference type="Proteomes" id="UP000515153"/>
    </source>
</evidence>
<feature type="transmembrane region" description="Helical" evidence="1">
    <location>
        <begin position="77"/>
        <end position="98"/>
    </location>
</feature>
<reference evidence="3" key="2">
    <citation type="submission" date="2019-10" db="EMBL/GenBank/DDBJ databases">
        <authorList>
            <consortium name="NCBI Genome Project"/>
        </authorList>
    </citation>
    <scope>NUCLEOTIDE SEQUENCE</scope>
    <source>
        <strain evidence="3">NI907</strain>
    </source>
</reference>